<dbReference type="Proteomes" id="UP000557717">
    <property type="component" value="Unassembled WGS sequence"/>
</dbReference>
<keyword evidence="7" id="KW-0813">Transport</keyword>
<dbReference type="InterPro" id="IPR003400">
    <property type="entry name" value="ExbD"/>
</dbReference>
<keyword evidence="5 8" id="KW-1133">Transmembrane helix</keyword>
<evidence type="ECO:0000256" key="6">
    <source>
        <dbReference type="ARBA" id="ARBA00023136"/>
    </source>
</evidence>
<feature type="transmembrane region" description="Helical" evidence="8">
    <location>
        <begin position="15"/>
        <end position="33"/>
    </location>
</feature>
<keyword evidence="10" id="KW-1185">Reference proteome</keyword>
<keyword evidence="7" id="KW-0653">Protein transport</keyword>
<comment type="subcellular location">
    <subcellularLocation>
        <location evidence="1">Cell membrane</location>
        <topology evidence="1">Single-pass membrane protein</topology>
    </subcellularLocation>
    <subcellularLocation>
        <location evidence="7">Cell membrane</location>
        <topology evidence="7">Single-pass type II membrane protein</topology>
    </subcellularLocation>
</comment>
<dbReference type="RefSeq" id="WP_184018780.1">
    <property type="nucleotide sequence ID" value="NZ_JACHFD010000010.1"/>
</dbReference>
<comment type="caution">
    <text evidence="9">The sequence shown here is derived from an EMBL/GenBank/DDBJ whole genome shotgun (WGS) entry which is preliminary data.</text>
</comment>
<accession>A0A840VE02</accession>
<keyword evidence="4 7" id="KW-0812">Transmembrane</keyword>
<evidence type="ECO:0000313" key="9">
    <source>
        <dbReference type="EMBL" id="MBB5352059.1"/>
    </source>
</evidence>
<dbReference type="PANTHER" id="PTHR30558:SF3">
    <property type="entry name" value="BIOPOLYMER TRANSPORT PROTEIN EXBD-RELATED"/>
    <property type="match status" value="1"/>
</dbReference>
<evidence type="ECO:0000256" key="4">
    <source>
        <dbReference type="ARBA" id="ARBA00022692"/>
    </source>
</evidence>
<evidence type="ECO:0000256" key="5">
    <source>
        <dbReference type="ARBA" id="ARBA00022989"/>
    </source>
</evidence>
<dbReference type="Pfam" id="PF02472">
    <property type="entry name" value="ExbD"/>
    <property type="match status" value="1"/>
</dbReference>
<dbReference type="EMBL" id="JACHFD010000010">
    <property type="protein sequence ID" value="MBB5352059.1"/>
    <property type="molecule type" value="Genomic_DNA"/>
</dbReference>
<protein>
    <submittedName>
        <fullName evidence="9">Biopolymer transport protein ExbD</fullName>
    </submittedName>
</protein>
<evidence type="ECO:0000256" key="8">
    <source>
        <dbReference type="SAM" id="Phobius"/>
    </source>
</evidence>
<keyword evidence="6 8" id="KW-0472">Membrane</keyword>
<evidence type="ECO:0000313" key="10">
    <source>
        <dbReference type="Proteomes" id="UP000557717"/>
    </source>
</evidence>
<dbReference type="AlphaFoldDB" id="A0A840VE02"/>
<dbReference type="PANTHER" id="PTHR30558">
    <property type="entry name" value="EXBD MEMBRANE COMPONENT OF PMF-DRIVEN MACROMOLECULE IMPORT SYSTEM"/>
    <property type="match status" value="1"/>
</dbReference>
<evidence type="ECO:0000256" key="3">
    <source>
        <dbReference type="ARBA" id="ARBA00022475"/>
    </source>
</evidence>
<dbReference type="GO" id="GO:0015031">
    <property type="term" value="P:protein transport"/>
    <property type="evidence" value="ECO:0007669"/>
    <property type="project" value="UniProtKB-KW"/>
</dbReference>
<dbReference type="GO" id="GO:0022857">
    <property type="term" value="F:transmembrane transporter activity"/>
    <property type="evidence" value="ECO:0007669"/>
    <property type="project" value="InterPro"/>
</dbReference>
<evidence type="ECO:0000256" key="1">
    <source>
        <dbReference type="ARBA" id="ARBA00004162"/>
    </source>
</evidence>
<evidence type="ECO:0000256" key="7">
    <source>
        <dbReference type="RuleBase" id="RU003879"/>
    </source>
</evidence>
<gene>
    <name evidence="9" type="ORF">HNR46_002300</name>
</gene>
<evidence type="ECO:0000256" key="2">
    <source>
        <dbReference type="ARBA" id="ARBA00005811"/>
    </source>
</evidence>
<keyword evidence="3" id="KW-1003">Cell membrane</keyword>
<organism evidence="9 10">
    <name type="scientific">Haloferula luteola</name>
    <dbReference type="NCBI Taxonomy" id="595692"/>
    <lineage>
        <taxon>Bacteria</taxon>
        <taxon>Pseudomonadati</taxon>
        <taxon>Verrucomicrobiota</taxon>
        <taxon>Verrucomicrobiia</taxon>
        <taxon>Verrucomicrobiales</taxon>
        <taxon>Verrucomicrobiaceae</taxon>
        <taxon>Haloferula</taxon>
    </lineage>
</organism>
<proteinExistence type="inferred from homology"/>
<sequence length="158" mass="17721">MNLRAHRKRPAETGVLLSPLIDCVFLLLVFFLVTSMIKRFERQIPVTLSDDTSAITPEPNDDSFPIGVDDGGTLYAPVGQNWSGVRTFKPLEAPGEWLKNLLAERGSEKPVTVVVERGTPFQKVIDAQDRLEQTGFGSIRFRIRDFPFQQTGDSTRND</sequence>
<reference evidence="9 10" key="1">
    <citation type="submission" date="2020-08" db="EMBL/GenBank/DDBJ databases">
        <title>Genomic Encyclopedia of Type Strains, Phase IV (KMG-IV): sequencing the most valuable type-strain genomes for metagenomic binning, comparative biology and taxonomic classification.</title>
        <authorList>
            <person name="Goeker M."/>
        </authorList>
    </citation>
    <scope>NUCLEOTIDE SEQUENCE [LARGE SCALE GENOMIC DNA]</scope>
    <source>
        <strain evidence="9 10">YC6886</strain>
    </source>
</reference>
<dbReference type="GO" id="GO:0005886">
    <property type="term" value="C:plasma membrane"/>
    <property type="evidence" value="ECO:0007669"/>
    <property type="project" value="UniProtKB-SubCell"/>
</dbReference>
<name>A0A840VE02_9BACT</name>
<comment type="similarity">
    <text evidence="2 7">Belongs to the ExbD/TolR family.</text>
</comment>